<feature type="region of interest" description="Disordered" evidence="2">
    <location>
        <begin position="40"/>
        <end position="87"/>
    </location>
</feature>
<dbReference type="PANTHER" id="PTHR45023:SF4">
    <property type="entry name" value="GLYCINE-RICH PROTEIN-RELATED"/>
    <property type="match status" value="1"/>
</dbReference>
<evidence type="ECO:0000256" key="2">
    <source>
        <dbReference type="SAM" id="MobiDB-lite"/>
    </source>
</evidence>
<feature type="region of interest" description="Disordered" evidence="2">
    <location>
        <begin position="182"/>
        <end position="207"/>
    </location>
</feature>
<dbReference type="Proteomes" id="UP001151760">
    <property type="component" value="Unassembled WGS sequence"/>
</dbReference>
<reference evidence="3" key="2">
    <citation type="submission" date="2022-01" db="EMBL/GenBank/DDBJ databases">
        <authorList>
            <person name="Yamashiro T."/>
            <person name="Shiraishi A."/>
            <person name="Satake H."/>
            <person name="Nakayama K."/>
        </authorList>
    </citation>
    <scope>NUCLEOTIDE SEQUENCE</scope>
</reference>
<feature type="compositionally biased region" description="Basic and acidic residues" evidence="2">
    <location>
        <begin position="182"/>
        <end position="200"/>
    </location>
</feature>
<evidence type="ECO:0000256" key="1">
    <source>
        <dbReference type="SAM" id="Coils"/>
    </source>
</evidence>
<feature type="compositionally biased region" description="Basic and acidic residues" evidence="2">
    <location>
        <begin position="77"/>
        <end position="87"/>
    </location>
</feature>
<feature type="compositionally biased region" description="Acidic residues" evidence="2">
    <location>
        <begin position="49"/>
        <end position="58"/>
    </location>
</feature>
<feature type="compositionally biased region" description="Basic residues" evidence="2">
    <location>
        <begin position="65"/>
        <end position="76"/>
    </location>
</feature>
<organism evidence="3 4">
    <name type="scientific">Tanacetum coccineum</name>
    <dbReference type="NCBI Taxonomy" id="301880"/>
    <lineage>
        <taxon>Eukaryota</taxon>
        <taxon>Viridiplantae</taxon>
        <taxon>Streptophyta</taxon>
        <taxon>Embryophyta</taxon>
        <taxon>Tracheophyta</taxon>
        <taxon>Spermatophyta</taxon>
        <taxon>Magnoliopsida</taxon>
        <taxon>eudicotyledons</taxon>
        <taxon>Gunneridae</taxon>
        <taxon>Pentapetalae</taxon>
        <taxon>asterids</taxon>
        <taxon>campanulids</taxon>
        <taxon>Asterales</taxon>
        <taxon>Asteraceae</taxon>
        <taxon>Asteroideae</taxon>
        <taxon>Anthemideae</taxon>
        <taxon>Anthemidinae</taxon>
        <taxon>Tanacetum</taxon>
    </lineage>
</organism>
<comment type="caution">
    <text evidence="3">The sequence shown here is derived from an EMBL/GenBank/DDBJ whole genome shotgun (WGS) entry which is preliminary data.</text>
</comment>
<dbReference type="PANTHER" id="PTHR45023">
    <property type="match status" value="1"/>
</dbReference>
<dbReference type="EMBL" id="BQNB010012951">
    <property type="protein sequence ID" value="GJT09959.1"/>
    <property type="molecule type" value="Genomic_DNA"/>
</dbReference>
<gene>
    <name evidence="3" type="ORF">Tco_0857001</name>
</gene>
<sequence length="321" mass="37388">MESSSSHANQPCSPVNRINLDMDFEQLMFSQEYYPSQNYYMGHGSAPVNDDEEDDSPVEEVSPVKPKKPSRRAARAKKNDPKEPPKEWTVEEKIALCQAWCDETGSSRGYDSILSKWKNRVHPRIGAFCAIINNVEDNHESGSNDLDVFQKACAEYKMIYKQYFTLEHWSASGGFNLNNEAKEPVEETQEVRPLGRDQSKAKKKSAASSRGKSSLFVDLVAKKFLNIKKEKWNKREEQQQSYIQLKNRELDIRKAERREAAELKREKIAIQHRTLELAEREKRDRDILFYNTEINSSLPAIQQQKLQEMKDEIRERYNLDY</sequence>
<name>A0ABQ5B9A0_9ASTR</name>
<accession>A0ABQ5B9A0</accession>
<protein>
    <recommendedName>
        <fullName evidence="5">No apical meristem-associated C-terminal domain-containing protein</fullName>
    </recommendedName>
</protein>
<reference evidence="3" key="1">
    <citation type="journal article" date="2022" name="Int. J. Mol. Sci.">
        <title>Draft Genome of Tanacetum Coccineum: Genomic Comparison of Closely Related Tanacetum-Family Plants.</title>
        <authorList>
            <person name="Yamashiro T."/>
            <person name="Shiraishi A."/>
            <person name="Nakayama K."/>
            <person name="Satake H."/>
        </authorList>
    </citation>
    <scope>NUCLEOTIDE SEQUENCE</scope>
</reference>
<keyword evidence="4" id="KW-1185">Reference proteome</keyword>
<evidence type="ECO:0000313" key="3">
    <source>
        <dbReference type="EMBL" id="GJT09959.1"/>
    </source>
</evidence>
<feature type="coiled-coil region" evidence="1">
    <location>
        <begin position="246"/>
        <end position="273"/>
    </location>
</feature>
<proteinExistence type="predicted"/>
<evidence type="ECO:0000313" key="4">
    <source>
        <dbReference type="Proteomes" id="UP001151760"/>
    </source>
</evidence>
<evidence type="ECO:0008006" key="5">
    <source>
        <dbReference type="Google" id="ProtNLM"/>
    </source>
</evidence>
<keyword evidence="1" id="KW-0175">Coiled coil</keyword>